<comment type="function">
    <text evidence="9">Catalyzes xyloglucan endohydrolysis (XEH) and/or endotransglycosylation (XET). Cleaves and religates xyloglucan polymers, an essential constituent of the primary cell wall, and thereby participates in cell wall construction of growing tissues.</text>
</comment>
<dbReference type="GO" id="GO:0071555">
    <property type="term" value="P:cell wall organization"/>
    <property type="evidence" value="ECO:0007669"/>
    <property type="project" value="UniProtKB-KW"/>
</dbReference>
<keyword evidence="1 9" id="KW-0134">Cell wall</keyword>
<feature type="signal peptide" evidence="9">
    <location>
        <begin position="1"/>
        <end position="25"/>
    </location>
</feature>
<gene>
    <name evidence="11" type="ORF">SAY87_006288</name>
</gene>
<keyword evidence="4 9" id="KW-0808">Transferase</keyword>
<keyword evidence="8 9" id="KW-0961">Cell wall biogenesis/degradation</keyword>
<dbReference type="GO" id="GO:0010411">
    <property type="term" value="P:xyloglucan metabolic process"/>
    <property type="evidence" value="ECO:0007669"/>
    <property type="project" value="InterPro"/>
</dbReference>
<sequence length="229" mass="25396">MASHHHQACFILLGLLSFFSTSVVAVTAGNFDQEFDITWGDNRAKILDNGQLLTLSLDKASGSGIQSKNQYLYGKINMQLKLVPGNSAGTVTAYYVRRPFYVDGTPIREFKNLETKGVAFPTSQPMWIYASLWNGEDWATKGGQVKTDWSQAPFTASFRGFSAEACVWSSAGGSSCPSASFSRDSWFHQTLDAAGQQKIKWAQKNYMNYDYCTDTKRFPQGLPLECSLS</sequence>
<dbReference type="PIRSF" id="PIRSF005604">
    <property type="entry name" value="XET"/>
    <property type="match status" value="1"/>
</dbReference>
<feature type="domain" description="GH16" evidence="10">
    <location>
        <begin position="25"/>
        <end position="220"/>
    </location>
</feature>
<dbReference type="PANTHER" id="PTHR31062">
    <property type="entry name" value="XYLOGLUCAN ENDOTRANSGLUCOSYLASE/HYDROLASE PROTEIN 8-RELATED"/>
    <property type="match status" value="1"/>
</dbReference>
<comment type="caution">
    <text evidence="11">The sequence shown here is derived from an EMBL/GenBank/DDBJ whole genome shotgun (WGS) entry which is preliminary data.</text>
</comment>
<dbReference type="GO" id="GO:0042546">
    <property type="term" value="P:cell wall biogenesis"/>
    <property type="evidence" value="ECO:0007669"/>
    <property type="project" value="InterPro"/>
</dbReference>
<dbReference type="SUPFAM" id="SSF49899">
    <property type="entry name" value="Concanavalin A-like lectins/glucanases"/>
    <property type="match status" value="2"/>
</dbReference>
<dbReference type="InterPro" id="IPR010713">
    <property type="entry name" value="XET_C"/>
</dbReference>
<evidence type="ECO:0000256" key="3">
    <source>
        <dbReference type="ARBA" id="ARBA00022525"/>
    </source>
</evidence>
<dbReference type="InterPro" id="IPR016455">
    <property type="entry name" value="XTH"/>
</dbReference>
<dbReference type="EMBL" id="JAXIOK010000013">
    <property type="protein sequence ID" value="KAK4756161.1"/>
    <property type="molecule type" value="Genomic_DNA"/>
</dbReference>
<keyword evidence="3 9" id="KW-0964">Secreted</keyword>
<keyword evidence="9" id="KW-0732">Signal</keyword>
<dbReference type="Gene3D" id="2.60.120.200">
    <property type="match status" value="2"/>
</dbReference>
<evidence type="ECO:0000313" key="12">
    <source>
        <dbReference type="Proteomes" id="UP001345219"/>
    </source>
</evidence>
<dbReference type="PROSITE" id="PS51762">
    <property type="entry name" value="GH16_2"/>
    <property type="match status" value="1"/>
</dbReference>
<name>A0AAN7JYE7_9MYRT</name>
<dbReference type="Pfam" id="PF06955">
    <property type="entry name" value="XET_C"/>
    <property type="match status" value="1"/>
</dbReference>
<keyword evidence="12" id="KW-1185">Reference proteome</keyword>
<organism evidence="11 12">
    <name type="scientific">Trapa incisa</name>
    <dbReference type="NCBI Taxonomy" id="236973"/>
    <lineage>
        <taxon>Eukaryota</taxon>
        <taxon>Viridiplantae</taxon>
        <taxon>Streptophyta</taxon>
        <taxon>Embryophyta</taxon>
        <taxon>Tracheophyta</taxon>
        <taxon>Spermatophyta</taxon>
        <taxon>Magnoliopsida</taxon>
        <taxon>eudicotyledons</taxon>
        <taxon>Gunneridae</taxon>
        <taxon>Pentapetalae</taxon>
        <taxon>rosids</taxon>
        <taxon>malvids</taxon>
        <taxon>Myrtales</taxon>
        <taxon>Lythraceae</taxon>
        <taxon>Trapa</taxon>
    </lineage>
</organism>
<evidence type="ECO:0000313" key="11">
    <source>
        <dbReference type="EMBL" id="KAK4756161.1"/>
    </source>
</evidence>
<keyword evidence="5 9" id="KW-0378">Hydrolase</keyword>
<dbReference type="AlphaFoldDB" id="A0AAN7JYE7"/>
<keyword evidence="6" id="KW-1015">Disulfide bond</keyword>
<evidence type="ECO:0000256" key="9">
    <source>
        <dbReference type="RuleBase" id="RU361120"/>
    </source>
</evidence>
<dbReference type="Pfam" id="PF00722">
    <property type="entry name" value="Glyco_hydro_16"/>
    <property type="match status" value="2"/>
</dbReference>
<evidence type="ECO:0000256" key="7">
    <source>
        <dbReference type="ARBA" id="ARBA00023295"/>
    </source>
</evidence>
<comment type="PTM">
    <text evidence="9">Contains at least one intrachain disulfide bond essential for its enzymatic activity.</text>
</comment>
<dbReference type="GO" id="GO:0016762">
    <property type="term" value="F:xyloglucan:xyloglucosyl transferase activity"/>
    <property type="evidence" value="ECO:0007669"/>
    <property type="project" value="UniProtKB-EC"/>
</dbReference>
<protein>
    <recommendedName>
        <fullName evidence="9">Xyloglucan endotransglucosylase/hydrolase</fullName>
        <ecNumber evidence="9">2.4.1.207</ecNumber>
    </recommendedName>
</protein>
<evidence type="ECO:0000259" key="10">
    <source>
        <dbReference type="PROSITE" id="PS51762"/>
    </source>
</evidence>
<dbReference type="GO" id="GO:0048046">
    <property type="term" value="C:apoplast"/>
    <property type="evidence" value="ECO:0007669"/>
    <property type="project" value="UniProtKB-SubCell"/>
</dbReference>
<reference evidence="11 12" key="1">
    <citation type="journal article" date="2023" name="Hortic Res">
        <title>Pangenome of water caltrop reveals structural variations and asymmetric subgenome divergence after allopolyploidization.</title>
        <authorList>
            <person name="Zhang X."/>
            <person name="Chen Y."/>
            <person name="Wang L."/>
            <person name="Yuan Y."/>
            <person name="Fang M."/>
            <person name="Shi L."/>
            <person name="Lu R."/>
            <person name="Comes H.P."/>
            <person name="Ma Y."/>
            <person name="Chen Y."/>
            <person name="Huang G."/>
            <person name="Zhou Y."/>
            <person name="Zheng Z."/>
            <person name="Qiu Y."/>
        </authorList>
    </citation>
    <scope>NUCLEOTIDE SEQUENCE [LARGE SCALE GENOMIC DNA]</scope>
    <source>
        <tissue evidence="11">Roots</tissue>
    </source>
</reference>
<dbReference type="InterPro" id="IPR044791">
    <property type="entry name" value="Beta-glucanase/XTH"/>
</dbReference>
<comment type="subcellular location">
    <subcellularLocation>
        <location evidence="9">Secreted</location>
        <location evidence="9">Cell wall</location>
    </subcellularLocation>
    <subcellularLocation>
        <location evidence="9">Secreted</location>
        <location evidence="9">Extracellular space</location>
        <location evidence="9">Apoplast</location>
    </subcellularLocation>
</comment>
<proteinExistence type="inferred from homology"/>
<dbReference type="GO" id="GO:0004553">
    <property type="term" value="F:hydrolase activity, hydrolyzing O-glycosyl compounds"/>
    <property type="evidence" value="ECO:0007669"/>
    <property type="project" value="InterPro"/>
</dbReference>
<dbReference type="EC" id="2.4.1.207" evidence="9"/>
<accession>A0AAN7JYE7</accession>
<keyword evidence="7 9" id="KW-0326">Glycosidase</keyword>
<evidence type="ECO:0000256" key="5">
    <source>
        <dbReference type="ARBA" id="ARBA00022801"/>
    </source>
</evidence>
<dbReference type="InterPro" id="IPR013320">
    <property type="entry name" value="ConA-like_dom_sf"/>
</dbReference>
<evidence type="ECO:0000256" key="4">
    <source>
        <dbReference type="ARBA" id="ARBA00022679"/>
    </source>
</evidence>
<keyword evidence="2 9" id="KW-0052">Apoplast</keyword>
<evidence type="ECO:0000256" key="6">
    <source>
        <dbReference type="ARBA" id="ARBA00023157"/>
    </source>
</evidence>
<feature type="chain" id="PRO_5042666658" description="Xyloglucan endotransglucosylase/hydrolase" evidence="9">
    <location>
        <begin position="26"/>
        <end position="229"/>
    </location>
</feature>
<evidence type="ECO:0000256" key="2">
    <source>
        <dbReference type="ARBA" id="ARBA00022523"/>
    </source>
</evidence>
<comment type="similarity">
    <text evidence="9">Belongs to the glycosyl hydrolase 16 family.</text>
</comment>
<evidence type="ECO:0000256" key="1">
    <source>
        <dbReference type="ARBA" id="ARBA00022512"/>
    </source>
</evidence>
<dbReference type="Proteomes" id="UP001345219">
    <property type="component" value="Chromosome 6"/>
</dbReference>
<evidence type="ECO:0000256" key="8">
    <source>
        <dbReference type="ARBA" id="ARBA00023316"/>
    </source>
</evidence>
<dbReference type="InterPro" id="IPR000757">
    <property type="entry name" value="Beta-glucanase-like"/>
</dbReference>